<feature type="compositionally biased region" description="Polar residues" evidence="1">
    <location>
        <begin position="28"/>
        <end position="42"/>
    </location>
</feature>
<dbReference type="Proteomes" id="UP000019374">
    <property type="component" value="Unassembled WGS sequence"/>
</dbReference>
<dbReference type="eggNOG" id="ENOG502RZ1G">
    <property type="taxonomic scope" value="Eukaryota"/>
</dbReference>
<dbReference type="OrthoDB" id="5245063at2759"/>
<reference evidence="5 6" key="1">
    <citation type="journal article" date="2013" name="Chin. Sci. Bull.">
        <title>Genome survey uncovers the secrets of sex and lifestyle in caterpillar fungus.</title>
        <authorList>
            <person name="Hu X."/>
            <person name="Zhang Y."/>
            <person name="Xiao G."/>
            <person name="Zheng P."/>
            <person name="Xia Y."/>
            <person name="Zhang X."/>
            <person name="St Leger R.J."/>
            <person name="Liu X."/>
            <person name="Wang C."/>
        </authorList>
    </citation>
    <scope>NUCLEOTIDE SEQUENCE [LARGE SCALE GENOMIC DNA]</scope>
    <source>
        <strain evidence="6">Co18 / CGMCC 3.14243</strain>
        <tissue evidence="5">Fruit-body</tissue>
    </source>
</reference>
<dbReference type="AlphaFoldDB" id="T5AE21"/>
<dbReference type="HOGENOM" id="CLU_013058_1_0_1"/>
<dbReference type="EMBL" id="KE653012">
    <property type="protein sequence ID" value="EQK99991.1"/>
    <property type="molecule type" value="Genomic_DNA"/>
</dbReference>
<feature type="domain" description="Rad26-like C-terminal" evidence="3">
    <location>
        <begin position="752"/>
        <end position="816"/>
    </location>
</feature>
<proteinExistence type="predicted"/>
<feature type="region of interest" description="Disordered" evidence="1">
    <location>
        <begin position="285"/>
        <end position="312"/>
    </location>
</feature>
<organism evidence="5 6">
    <name type="scientific">Ophiocordyceps sinensis (strain Co18 / CGMCC 3.14243)</name>
    <name type="common">Yarsagumba caterpillar fungus</name>
    <name type="synonym">Hirsutella sinensis</name>
    <dbReference type="NCBI Taxonomy" id="911162"/>
    <lineage>
        <taxon>Eukaryota</taxon>
        <taxon>Fungi</taxon>
        <taxon>Dikarya</taxon>
        <taxon>Ascomycota</taxon>
        <taxon>Pezizomycotina</taxon>
        <taxon>Sordariomycetes</taxon>
        <taxon>Hypocreomycetidae</taxon>
        <taxon>Hypocreales</taxon>
        <taxon>Ophiocordycipitaceae</taxon>
        <taxon>Ophiocordyceps</taxon>
    </lineage>
</organism>
<sequence>MELDEFSDDGFDDLTDHALEELERNAIQLTQAQAAPRLSQQKPPSPEPHTLVSDYGWEEEDDDLDNTEVINDAGLPIGRPVVDNTLRLQHRPAEAQISRRPLPQVPNPRWNPTVDPASRSAAPMPARVAAAPPNQPFPGSQRFQPQALGRVNAAAPPNQPFPGSQRFQPQALGRVNVPQPSQLARPILGQSRFPPSQSSQAQAGHVAAALQQRVRALEAELNAARGEACIIRANSAKAQQEYDAQTTRLKKLNAEHMAKQERIVEAAVAAERSANTELQFLQRDMKEVSDRARRKETANAPASDTATPKKASKTWGFADGFDDMDMAVSPSRRQARVRGSGSVAANVGERTPSKGKRKRAVVDSPVAALETHTEDAVMTEDTPFAASATQPLMQEATPAAPFEFLQLVLDHGAFQQQPPTFDTLSRFAFPSDPTATSLASVIFEKLPLMGDARRPMQLLVDFVEHIISLWARCVDEQFWEPVKYLVALISFTLDLHTISVAPLVVANLAPIAQATILVLAEARRRLVEGTGDDELRFLEEHIDTTRILSLLYMSALACATTPSETERGFEYTAVGFWRLMSLDVVLLLLTPKQKLSDIIGMLHLLASSSLPGSIGPVSDEADPVAIAQAVIERVSAKLTEQPRPSMAAQQKRRLRLAALRTLVAFALYPLGALQLASHNTALPRLVTCLSASIDELYDQPVPLHLLPPLPDSLNRSLVFPESTASADLYRIISQSVLLIHKLVTDPSTSNVADISQKLSLTHGGSQRYLLALGRLTFAEEDLIIEAGIEAEVAEAAHELLELNVTPDDGEAVGEAFGALA</sequence>
<dbReference type="Pfam" id="PF21048">
    <property type="entry name" value="Rad26-like_N"/>
    <property type="match status" value="1"/>
</dbReference>
<evidence type="ECO:0000259" key="4">
    <source>
        <dbReference type="Pfam" id="PF21048"/>
    </source>
</evidence>
<feature type="compositionally biased region" description="Basic and acidic residues" evidence="1">
    <location>
        <begin position="285"/>
        <end position="297"/>
    </location>
</feature>
<feature type="region of interest" description="Disordered" evidence="1">
    <location>
        <begin position="28"/>
        <end position="61"/>
    </location>
</feature>
<name>T5AE21_OPHSC</name>
<evidence type="ECO:0000313" key="6">
    <source>
        <dbReference type="Proteomes" id="UP000019374"/>
    </source>
</evidence>
<dbReference type="InterPro" id="IPR048379">
    <property type="entry name" value="Rad26-like_C"/>
</dbReference>
<evidence type="ECO:0000259" key="3">
    <source>
        <dbReference type="Pfam" id="PF21046"/>
    </source>
</evidence>
<evidence type="ECO:0000256" key="1">
    <source>
        <dbReference type="SAM" id="MobiDB-lite"/>
    </source>
</evidence>
<dbReference type="Pfam" id="PF12331">
    <property type="entry name" value="Rad26-like_helical_rpts"/>
    <property type="match status" value="1"/>
</dbReference>
<evidence type="ECO:0000313" key="5">
    <source>
        <dbReference type="EMBL" id="EQK99991.1"/>
    </source>
</evidence>
<dbReference type="Pfam" id="PF21046">
    <property type="entry name" value="Rad26-like_C"/>
    <property type="match status" value="1"/>
</dbReference>
<feature type="domain" description="Rad26-like helical repeats" evidence="2">
    <location>
        <begin position="511"/>
        <end position="743"/>
    </location>
</feature>
<feature type="region of interest" description="Disordered" evidence="1">
    <location>
        <begin position="331"/>
        <end position="364"/>
    </location>
</feature>
<evidence type="ECO:0000259" key="2">
    <source>
        <dbReference type="Pfam" id="PF12331"/>
    </source>
</evidence>
<dbReference type="InterPro" id="IPR048380">
    <property type="entry name" value="Rad26-like_N"/>
</dbReference>
<protein>
    <submittedName>
        <fullName evidence="5">DNA repair protein Rad26</fullName>
    </submittedName>
</protein>
<dbReference type="InterPro" id="IPR022093">
    <property type="entry name" value="Rad26-like_helical"/>
</dbReference>
<feature type="domain" description="Rad26-like N-terminal" evidence="4">
    <location>
        <begin position="404"/>
        <end position="450"/>
    </location>
</feature>
<accession>T5AE21</accession>
<gene>
    <name evidence="5" type="ORF">OCS_04301</name>
</gene>